<gene>
    <name evidence="3" type="ORF">MKW94_005537</name>
</gene>
<evidence type="ECO:0000259" key="2">
    <source>
        <dbReference type="SMART" id="SM01037"/>
    </source>
</evidence>
<dbReference type="AlphaFoldDB" id="A0AA41VLA7"/>
<dbReference type="Proteomes" id="UP001177140">
    <property type="component" value="Unassembled WGS sequence"/>
</dbReference>
<organism evidence="3 4">
    <name type="scientific">Papaver nudicaule</name>
    <name type="common">Iceland poppy</name>
    <dbReference type="NCBI Taxonomy" id="74823"/>
    <lineage>
        <taxon>Eukaryota</taxon>
        <taxon>Viridiplantae</taxon>
        <taxon>Streptophyta</taxon>
        <taxon>Embryophyta</taxon>
        <taxon>Tracheophyta</taxon>
        <taxon>Spermatophyta</taxon>
        <taxon>Magnoliopsida</taxon>
        <taxon>Ranunculales</taxon>
        <taxon>Papaveraceae</taxon>
        <taxon>Papaveroideae</taxon>
        <taxon>Papaver</taxon>
    </lineage>
</organism>
<dbReference type="InterPro" id="IPR052006">
    <property type="entry name" value="MLP-like"/>
</dbReference>
<comment type="caution">
    <text evidence="3">The sequence shown here is derived from an EMBL/GenBank/DDBJ whole genome shotgun (WGS) entry which is preliminary data.</text>
</comment>
<dbReference type="PANTHER" id="PTHR31338">
    <property type="entry name" value="POLYKETIDE CYCLASE/DEHYDRASE AND LIPID TRANSPORT SUPERFAMILY PROTEIN"/>
    <property type="match status" value="1"/>
</dbReference>
<dbReference type="EMBL" id="JAJJMA010245278">
    <property type="protein sequence ID" value="MCL7043323.1"/>
    <property type="molecule type" value="Genomic_DNA"/>
</dbReference>
<name>A0AA41VLA7_PAPNU</name>
<dbReference type="SMART" id="SM01037">
    <property type="entry name" value="Bet_v_1"/>
    <property type="match status" value="1"/>
</dbReference>
<reference evidence="3" key="1">
    <citation type="submission" date="2022-03" db="EMBL/GenBank/DDBJ databases">
        <title>A functionally conserved STORR gene fusion in Papaver species that diverged 16.8 million years ago.</title>
        <authorList>
            <person name="Catania T."/>
        </authorList>
    </citation>
    <scope>NUCLEOTIDE SEQUENCE</scope>
    <source>
        <strain evidence="3">S-191538</strain>
    </source>
</reference>
<evidence type="ECO:0000313" key="4">
    <source>
        <dbReference type="Proteomes" id="UP001177140"/>
    </source>
</evidence>
<protein>
    <recommendedName>
        <fullName evidence="2">Bet v I/Major latex protein domain-containing protein</fullName>
    </recommendedName>
</protein>
<comment type="similarity">
    <text evidence="1">Belongs to the MLP family.</text>
</comment>
<evidence type="ECO:0000313" key="3">
    <source>
        <dbReference type="EMBL" id="MCL7043323.1"/>
    </source>
</evidence>
<dbReference type="InterPro" id="IPR000916">
    <property type="entry name" value="Bet_v_I/MLP"/>
</dbReference>
<dbReference type="PANTHER" id="PTHR31338:SF16">
    <property type="entry name" value="POLYKETIDE CYCLASE_DEHYDRASE AND LIPID TRANSPORT SUPERFAMILY PROTEIN"/>
    <property type="match status" value="1"/>
</dbReference>
<feature type="domain" description="Bet v I/Major latex protein" evidence="2">
    <location>
        <begin position="9"/>
        <end position="158"/>
    </location>
</feature>
<accession>A0AA41VLA7</accession>
<dbReference type="InterPro" id="IPR023393">
    <property type="entry name" value="START-like_dom_sf"/>
</dbReference>
<dbReference type="Gene3D" id="3.30.530.20">
    <property type="match status" value="1"/>
</dbReference>
<dbReference type="GO" id="GO:0006952">
    <property type="term" value="P:defense response"/>
    <property type="evidence" value="ECO:0007669"/>
    <property type="project" value="InterPro"/>
</dbReference>
<evidence type="ECO:0000256" key="1">
    <source>
        <dbReference type="ARBA" id="ARBA00038242"/>
    </source>
</evidence>
<proteinExistence type="inferred from homology"/>
<keyword evidence="4" id="KW-1185">Reference proteome</keyword>
<dbReference type="SUPFAM" id="SSF55961">
    <property type="entry name" value="Bet v1-like"/>
    <property type="match status" value="1"/>
</dbReference>
<sequence length="159" mass="17923">MAHPHGISGLAGKFVAESQVNCNADKFYEIFKYCKDVPRVIPHIYTYVKVVEGDGLISGCVKEWGYNLEGRTLTVKETSTYTDEKRMIHHNAIGGDMMNDYKKFYLILVVTPKSDGHGSIVQWTIEYEKKNVDSPDPIPYLALCTQITEGLNAHLCAYD</sequence>
<dbReference type="Pfam" id="PF00407">
    <property type="entry name" value="Bet_v_1"/>
    <property type="match status" value="1"/>
</dbReference>